<keyword evidence="1" id="KW-0489">Methyltransferase</keyword>
<comment type="caution">
    <text evidence="1">The sequence shown here is derived from an EMBL/GenBank/DDBJ whole genome shotgun (WGS) entry which is preliminary data.</text>
</comment>
<evidence type="ECO:0000313" key="1">
    <source>
        <dbReference type="EMBL" id="MEA5141185.1"/>
    </source>
</evidence>
<keyword evidence="2" id="KW-1185">Reference proteome</keyword>
<name>A0ABU5QEB3_9BACT</name>
<dbReference type="InterPro" id="IPR029063">
    <property type="entry name" value="SAM-dependent_MTases_sf"/>
</dbReference>
<dbReference type="RefSeq" id="WP_323298342.1">
    <property type="nucleotide sequence ID" value="NZ_JAYFUM010000024.1"/>
</dbReference>
<accession>A0ABU5QEB3</accession>
<reference evidence="1 2" key="1">
    <citation type="submission" date="2023-12" db="EMBL/GenBank/DDBJ databases">
        <title>Novel species of the genus Arcicella isolated from rivers.</title>
        <authorList>
            <person name="Lu H."/>
        </authorList>
    </citation>
    <scope>NUCLEOTIDE SEQUENCE [LARGE SCALE GENOMIC DNA]</scope>
    <source>
        <strain evidence="1 2">KCTC 23307</strain>
    </source>
</reference>
<protein>
    <submittedName>
        <fullName evidence="1">Methyltransferase domain-containing protein</fullName>
    </submittedName>
</protein>
<dbReference type="EMBL" id="JAYFUM010000024">
    <property type="protein sequence ID" value="MEA5141185.1"/>
    <property type="molecule type" value="Genomic_DNA"/>
</dbReference>
<dbReference type="Gene3D" id="3.40.50.150">
    <property type="entry name" value="Vaccinia Virus protein VP39"/>
    <property type="match status" value="1"/>
</dbReference>
<dbReference type="GO" id="GO:0008168">
    <property type="term" value="F:methyltransferase activity"/>
    <property type="evidence" value="ECO:0007669"/>
    <property type="project" value="UniProtKB-KW"/>
</dbReference>
<evidence type="ECO:0000313" key="2">
    <source>
        <dbReference type="Proteomes" id="UP001302949"/>
    </source>
</evidence>
<dbReference type="Proteomes" id="UP001302949">
    <property type="component" value="Unassembled WGS sequence"/>
</dbReference>
<proteinExistence type="predicted"/>
<sequence>MTKYIHTEQEINYSAGAELISSYLIDLFNPKSVIDVGCGYGKWLKSFSDKGIEDIFGADGAYIDKSKLLIPTGNFYDVDLEKPLKIDRTFELLLCLEVAEHLTSKRADSLVFDLVQLSNVIVFSAAIPFQGGQGHINEHLPQYWVELFEKNGYSCYDIVRPTFWNNREVEWWYRQNILIFINRNYPVNLVATKVIKPLISEELYECYLRRINQLERKIINFKTIKRYIKNTLIFNVK</sequence>
<keyword evidence="1" id="KW-0808">Transferase</keyword>
<dbReference type="Pfam" id="PF13489">
    <property type="entry name" value="Methyltransf_23"/>
    <property type="match status" value="1"/>
</dbReference>
<gene>
    <name evidence="1" type="ORF">VB248_18680</name>
</gene>
<dbReference type="SUPFAM" id="SSF53335">
    <property type="entry name" value="S-adenosyl-L-methionine-dependent methyltransferases"/>
    <property type="match status" value="1"/>
</dbReference>
<organism evidence="1 2">
    <name type="scientific">Arcicella rigui</name>
    <dbReference type="NCBI Taxonomy" id="797020"/>
    <lineage>
        <taxon>Bacteria</taxon>
        <taxon>Pseudomonadati</taxon>
        <taxon>Bacteroidota</taxon>
        <taxon>Cytophagia</taxon>
        <taxon>Cytophagales</taxon>
        <taxon>Flectobacillaceae</taxon>
        <taxon>Arcicella</taxon>
    </lineage>
</organism>
<dbReference type="GO" id="GO:0032259">
    <property type="term" value="P:methylation"/>
    <property type="evidence" value="ECO:0007669"/>
    <property type="project" value="UniProtKB-KW"/>
</dbReference>